<evidence type="ECO:0000256" key="1">
    <source>
        <dbReference type="ARBA" id="ARBA00001971"/>
    </source>
</evidence>
<dbReference type="EMBL" id="JAUEPR010000003">
    <property type="protein sequence ID" value="KAK0487900.1"/>
    <property type="molecule type" value="Genomic_DNA"/>
</dbReference>
<evidence type="ECO:0000256" key="7">
    <source>
        <dbReference type="ARBA" id="ARBA00022723"/>
    </source>
</evidence>
<dbReference type="InterPro" id="IPR036396">
    <property type="entry name" value="Cyt_P450_sf"/>
</dbReference>
<dbReference type="AlphaFoldDB" id="A0AA39PP35"/>
<evidence type="ECO:0000256" key="3">
    <source>
        <dbReference type="ARBA" id="ARBA00004721"/>
    </source>
</evidence>
<dbReference type="Proteomes" id="UP001175227">
    <property type="component" value="Unassembled WGS sequence"/>
</dbReference>
<dbReference type="SUPFAM" id="SSF48264">
    <property type="entry name" value="Cytochrome P450"/>
    <property type="match status" value="1"/>
</dbReference>
<dbReference type="Pfam" id="PF00067">
    <property type="entry name" value="p450"/>
    <property type="match status" value="1"/>
</dbReference>
<dbReference type="GO" id="GO:0016020">
    <property type="term" value="C:membrane"/>
    <property type="evidence" value="ECO:0007669"/>
    <property type="project" value="UniProtKB-SubCell"/>
</dbReference>
<evidence type="ECO:0000256" key="11">
    <source>
        <dbReference type="ARBA" id="ARBA00023033"/>
    </source>
</evidence>
<dbReference type="PANTHER" id="PTHR24305">
    <property type="entry name" value="CYTOCHROME P450"/>
    <property type="match status" value="1"/>
</dbReference>
<dbReference type="PRINTS" id="PR00385">
    <property type="entry name" value="P450"/>
</dbReference>
<evidence type="ECO:0000313" key="17">
    <source>
        <dbReference type="Proteomes" id="UP001175227"/>
    </source>
</evidence>
<dbReference type="InterPro" id="IPR001128">
    <property type="entry name" value="Cyt_P450"/>
</dbReference>
<dbReference type="InterPro" id="IPR050121">
    <property type="entry name" value="Cytochrome_P450_monoxygenase"/>
</dbReference>
<keyword evidence="8 15" id="KW-1133">Transmembrane helix</keyword>
<keyword evidence="9 14" id="KW-0560">Oxidoreductase</keyword>
<evidence type="ECO:0000256" key="13">
    <source>
        <dbReference type="PIRSR" id="PIRSR602401-1"/>
    </source>
</evidence>
<reference evidence="16" key="1">
    <citation type="submission" date="2023-06" db="EMBL/GenBank/DDBJ databases">
        <authorList>
            <consortium name="Lawrence Berkeley National Laboratory"/>
            <person name="Ahrendt S."/>
            <person name="Sahu N."/>
            <person name="Indic B."/>
            <person name="Wong-Bajracharya J."/>
            <person name="Merenyi Z."/>
            <person name="Ke H.-M."/>
            <person name="Monk M."/>
            <person name="Kocsube S."/>
            <person name="Drula E."/>
            <person name="Lipzen A."/>
            <person name="Balint B."/>
            <person name="Henrissat B."/>
            <person name="Andreopoulos B."/>
            <person name="Martin F.M."/>
            <person name="Harder C.B."/>
            <person name="Rigling D."/>
            <person name="Ford K.L."/>
            <person name="Foster G.D."/>
            <person name="Pangilinan J."/>
            <person name="Papanicolaou A."/>
            <person name="Barry K."/>
            <person name="LaButti K."/>
            <person name="Viragh M."/>
            <person name="Koriabine M."/>
            <person name="Yan M."/>
            <person name="Riley R."/>
            <person name="Champramary S."/>
            <person name="Plett K.L."/>
            <person name="Tsai I.J."/>
            <person name="Slot J."/>
            <person name="Sipos G."/>
            <person name="Plett J."/>
            <person name="Nagy L.G."/>
            <person name="Grigoriev I.V."/>
        </authorList>
    </citation>
    <scope>NUCLEOTIDE SEQUENCE</scope>
    <source>
        <strain evidence="16">ICMP 16352</strain>
    </source>
</reference>
<comment type="similarity">
    <text evidence="4 14">Belongs to the cytochrome P450 family.</text>
</comment>
<dbReference type="GO" id="GO:0016705">
    <property type="term" value="F:oxidoreductase activity, acting on paired donors, with incorporation or reduction of molecular oxygen"/>
    <property type="evidence" value="ECO:0007669"/>
    <property type="project" value="InterPro"/>
</dbReference>
<evidence type="ECO:0000256" key="14">
    <source>
        <dbReference type="RuleBase" id="RU000461"/>
    </source>
</evidence>
<evidence type="ECO:0000256" key="5">
    <source>
        <dbReference type="ARBA" id="ARBA00022617"/>
    </source>
</evidence>
<evidence type="ECO:0000256" key="9">
    <source>
        <dbReference type="ARBA" id="ARBA00023002"/>
    </source>
</evidence>
<sequence>MQSMLYYVVVPTMAVLLTVIFRRFKGHKSTVRGIRGPPNPSLLLGHEYLLRNRQHVGPLETEWRQQYGAVYRTKGCFSQDVLFVGDPKALQYIFHSSGYRFPKTRDTNRFIKALTGEGLAAVDGDIHQRQRRILGPAFTASQLRLFLTVFQASGMRLTDKINERVVDGQVLNMLEWTSKAALDIIGITAFRYHFNSLNGGDTELMKALNNIFAEAGMWPSSFELLYSALWRILPEWLILALEWLPSRETKRMNWFRDVAMKVSRPIFDRQLKEVTNDVNSAEKDIVNLLAMSHLSNDVKKNMSDIEIDSQLATFVIAGHDTTANTMAWLLYELSLHPEDQTKIREEIVQTKLNAQGALTSNDYDSMVWLNACIKEALRFHPLIYALYRKSTQDDILPLAEPITTSDGKICSEILISKGQTVMASIYTYNRLPSVWGEDAEEWNPRRFLDSRDIKQTSLGVYANLMTFSAGIRGCIGWRFSVMELQSVVTELLNNFEFSTPKGASKLQHGPAGLGLTPLVLGKAEEGPQVPLLVTPLHK</sequence>
<comment type="cofactor">
    <cofactor evidence="1 13">
        <name>heme</name>
        <dbReference type="ChEBI" id="CHEBI:30413"/>
    </cofactor>
</comment>
<dbReference type="GO" id="GO:0004497">
    <property type="term" value="F:monooxygenase activity"/>
    <property type="evidence" value="ECO:0007669"/>
    <property type="project" value="UniProtKB-KW"/>
</dbReference>
<gene>
    <name evidence="16" type="ORF">IW261DRAFT_1655695</name>
</gene>
<accession>A0AA39PP35</accession>
<keyword evidence="10 13" id="KW-0408">Iron</keyword>
<dbReference type="InterPro" id="IPR002401">
    <property type="entry name" value="Cyt_P450_E_grp-I"/>
</dbReference>
<comment type="pathway">
    <text evidence="3">Secondary metabolite biosynthesis; terpenoid biosynthesis.</text>
</comment>
<proteinExistence type="inferred from homology"/>
<feature type="transmembrane region" description="Helical" evidence="15">
    <location>
        <begin position="6"/>
        <end position="24"/>
    </location>
</feature>
<keyword evidence="6 15" id="KW-0812">Transmembrane</keyword>
<evidence type="ECO:0000313" key="16">
    <source>
        <dbReference type="EMBL" id="KAK0487900.1"/>
    </source>
</evidence>
<protein>
    <submittedName>
        <fullName evidence="16">Cytochrome P450</fullName>
    </submittedName>
</protein>
<evidence type="ECO:0000256" key="15">
    <source>
        <dbReference type="SAM" id="Phobius"/>
    </source>
</evidence>
<evidence type="ECO:0000256" key="6">
    <source>
        <dbReference type="ARBA" id="ARBA00022692"/>
    </source>
</evidence>
<keyword evidence="5 13" id="KW-0349">Heme</keyword>
<dbReference type="GO" id="GO:0020037">
    <property type="term" value="F:heme binding"/>
    <property type="evidence" value="ECO:0007669"/>
    <property type="project" value="InterPro"/>
</dbReference>
<keyword evidence="12 15" id="KW-0472">Membrane</keyword>
<dbReference type="Gene3D" id="1.10.630.10">
    <property type="entry name" value="Cytochrome P450"/>
    <property type="match status" value="1"/>
</dbReference>
<keyword evidence="17" id="KW-1185">Reference proteome</keyword>
<dbReference type="PANTHER" id="PTHR24305:SF166">
    <property type="entry name" value="CYTOCHROME P450 12A4, MITOCHONDRIAL-RELATED"/>
    <property type="match status" value="1"/>
</dbReference>
<organism evidence="16 17">
    <name type="scientific">Armillaria novae-zelandiae</name>
    <dbReference type="NCBI Taxonomy" id="153914"/>
    <lineage>
        <taxon>Eukaryota</taxon>
        <taxon>Fungi</taxon>
        <taxon>Dikarya</taxon>
        <taxon>Basidiomycota</taxon>
        <taxon>Agaricomycotina</taxon>
        <taxon>Agaricomycetes</taxon>
        <taxon>Agaricomycetidae</taxon>
        <taxon>Agaricales</taxon>
        <taxon>Marasmiineae</taxon>
        <taxon>Physalacriaceae</taxon>
        <taxon>Armillaria</taxon>
    </lineage>
</organism>
<keyword evidence="11 14" id="KW-0503">Monooxygenase</keyword>
<evidence type="ECO:0000256" key="2">
    <source>
        <dbReference type="ARBA" id="ARBA00004370"/>
    </source>
</evidence>
<evidence type="ECO:0000256" key="12">
    <source>
        <dbReference type="ARBA" id="ARBA00023136"/>
    </source>
</evidence>
<keyword evidence="7 13" id="KW-0479">Metal-binding</keyword>
<dbReference type="GO" id="GO:0005506">
    <property type="term" value="F:iron ion binding"/>
    <property type="evidence" value="ECO:0007669"/>
    <property type="project" value="InterPro"/>
</dbReference>
<name>A0AA39PP35_9AGAR</name>
<dbReference type="InterPro" id="IPR017972">
    <property type="entry name" value="Cyt_P450_CS"/>
</dbReference>
<feature type="binding site" description="axial binding residue" evidence="13">
    <location>
        <position position="474"/>
    </location>
    <ligand>
        <name>heme</name>
        <dbReference type="ChEBI" id="CHEBI:30413"/>
    </ligand>
    <ligandPart>
        <name>Fe</name>
        <dbReference type="ChEBI" id="CHEBI:18248"/>
    </ligandPart>
</feature>
<comment type="subcellular location">
    <subcellularLocation>
        <location evidence="2">Membrane</location>
    </subcellularLocation>
</comment>
<dbReference type="PROSITE" id="PS00086">
    <property type="entry name" value="CYTOCHROME_P450"/>
    <property type="match status" value="1"/>
</dbReference>
<evidence type="ECO:0000256" key="8">
    <source>
        <dbReference type="ARBA" id="ARBA00022989"/>
    </source>
</evidence>
<comment type="caution">
    <text evidence="16">The sequence shown here is derived from an EMBL/GenBank/DDBJ whole genome shotgun (WGS) entry which is preliminary data.</text>
</comment>
<dbReference type="PRINTS" id="PR00463">
    <property type="entry name" value="EP450I"/>
</dbReference>
<evidence type="ECO:0000256" key="10">
    <source>
        <dbReference type="ARBA" id="ARBA00023004"/>
    </source>
</evidence>
<evidence type="ECO:0000256" key="4">
    <source>
        <dbReference type="ARBA" id="ARBA00010617"/>
    </source>
</evidence>